<comment type="caution">
    <text evidence="2">The sequence shown here is derived from an EMBL/GenBank/DDBJ whole genome shotgun (WGS) entry which is preliminary data.</text>
</comment>
<feature type="transmembrane region" description="Helical" evidence="1">
    <location>
        <begin position="171"/>
        <end position="193"/>
    </location>
</feature>
<feature type="transmembrane region" description="Helical" evidence="1">
    <location>
        <begin position="139"/>
        <end position="159"/>
    </location>
</feature>
<evidence type="ECO:0000256" key="1">
    <source>
        <dbReference type="SAM" id="Phobius"/>
    </source>
</evidence>
<reference evidence="2 3" key="1">
    <citation type="submission" date="2019-10" db="EMBL/GenBank/DDBJ databases">
        <title>Epibacterium sp. nov., isolated from seawater.</title>
        <authorList>
            <person name="Zhang X."/>
            <person name="Li N."/>
        </authorList>
    </citation>
    <scope>NUCLEOTIDE SEQUENCE [LARGE SCALE GENOMIC DNA]</scope>
    <source>
        <strain evidence="2 3">SM1979</strain>
    </source>
</reference>
<protein>
    <recommendedName>
        <fullName evidence="4">DUF2214 domain-containing protein</fullName>
    </recommendedName>
</protein>
<keyword evidence="1" id="KW-0472">Membrane</keyword>
<accession>A0A843YDN4</accession>
<name>A0A843YDN4_9RHOB</name>
<feature type="transmembrane region" description="Helical" evidence="1">
    <location>
        <begin position="104"/>
        <end position="127"/>
    </location>
</feature>
<dbReference type="Proteomes" id="UP000444174">
    <property type="component" value="Unassembled WGS sequence"/>
</dbReference>
<evidence type="ECO:0000313" key="2">
    <source>
        <dbReference type="EMBL" id="MQQ07433.1"/>
    </source>
</evidence>
<sequence>MLHNIIGIFEDTTPTKLAKDLLVLSHLMALAVGLGTVLLTDLHILRRAFRPLQDDDTLLINRAHKIITVALWGLWITGLGLFYLKTNGDLAAASPKLWAKLSTVILLTVTAMAMARVAVPVINTLVGRRLIDLGLGKKLMLASFAAMSAAGWLTALLLGGAEFSRSADYTALGVILAGSFGLAQLFGKGLVLVTHFITPRHHNQAAL</sequence>
<organism evidence="2 3">
    <name type="scientific">Tritonibacter litoralis</name>
    <dbReference type="NCBI Taxonomy" id="2662264"/>
    <lineage>
        <taxon>Bacteria</taxon>
        <taxon>Pseudomonadati</taxon>
        <taxon>Pseudomonadota</taxon>
        <taxon>Alphaproteobacteria</taxon>
        <taxon>Rhodobacterales</taxon>
        <taxon>Paracoccaceae</taxon>
        <taxon>Tritonibacter</taxon>
    </lineage>
</organism>
<evidence type="ECO:0008006" key="4">
    <source>
        <dbReference type="Google" id="ProtNLM"/>
    </source>
</evidence>
<keyword evidence="1" id="KW-0812">Transmembrane</keyword>
<proteinExistence type="predicted"/>
<dbReference type="RefSeq" id="WP_153214316.1">
    <property type="nucleotide sequence ID" value="NZ_WIBF01000001.1"/>
</dbReference>
<dbReference type="EMBL" id="WIBF01000001">
    <property type="protein sequence ID" value="MQQ07433.1"/>
    <property type="molecule type" value="Genomic_DNA"/>
</dbReference>
<feature type="transmembrane region" description="Helical" evidence="1">
    <location>
        <begin position="23"/>
        <end position="45"/>
    </location>
</feature>
<evidence type="ECO:0000313" key="3">
    <source>
        <dbReference type="Proteomes" id="UP000444174"/>
    </source>
</evidence>
<keyword evidence="1" id="KW-1133">Transmembrane helix</keyword>
<feature type="transmembrane region" description="Helical" evidence="1">
    <location>
        <begin position="66"/>
        <end position="84"/>
    </location>
</feature>
<dbReference type="AlphaFoldDB" id="A0A843YDN4"/>
<keyword evidence="3" id="KW-1185">Reference proteome</keyword>
<gene>
    <name evidence="2" type="ORF">GFB49_03120</name>
</gene>